<proteinExistence type="predicted"/>
<dbReference type="GO" id="GO:0006412">
    <property type="term" value="P:translation"/>
    <property type="evidence" value="ECO:0007669"/>
    <property type="project" value="InterPro"/>
</dbReference>
<keyword evidence="1" id="KW-0597">Phosphoprotein</keyword>
<evidence type="ECO:0000313" key="4">
    <source>
        <dbReference type="EMBL" id="SEL11527.1"/>
    </source>
</evidence>
<evidence type="ECO:0000259" key="3">
    <source>
        <dbReference type="PROSITE" id="PS50930"/>
    </source>
</evidence>
<dbReference type="STRING" id="407022.SAMN05661044_02039"/>
<dbReference type="AlphaFoldDB" id="A0A1H7MLN1"/>
<dbReference type="SMART" id="SM00448">
    <property type="entry name" value="REC"/>
    <property type="match status" value="1"/>
</dbReference>
<dbReference type="SUPFAM" id="SSF52172">
    <property type="entry name" value="CheY-like"/>
    <property type="match status" value="1"/>
</dbReference>
<dbReference type="InterPro" id="IPR051271">
    <property type="entry name" value="2C-system_Tx_regulators"/>
</dbReference>
<dbReference type="Proteomes" id="UP000199421">
    <property type="component" value="Unassembled WGS sequence"/>
</dbReference>
<feature type="domain" description="HTH LytTR-type" evidence="3">
    <location>
        <begin position="132"/>
        <end position="230"/>
    </location>
</feature>
<organism evidence="4 5">
    <name type="scientific">Olivibacter domesticus</name>
    <name type="common">Pseudosphingobacterium domesticum</name>
    <dbReference type="NCBI Taxonomy" id="407022"/>
    <lineage>
        <taxon>Bacteria</taxon>
        <taxon>Pseudomonadati</taxon>
        <taxon>Bacteroidota</taxon>
        <taxon>Sphingobacteriia</taxon>
        <taxon>Sphingobacteriales</taxon>
        <taxon>Sphingobacteriaceae</taxon>
        <taxon>Olivibacter</taxon>
    </lineage>
</organism>
<dbReference type="PANTHER" id="PTHR45526">
    <property type="entry name" value="TRANSCRIPTIONAL REGULATORY PROTEIN DPIA"/>
    <property type="match status" value="1"/>
</dbReference>
<protein>
    <submittedName>
        <fullName evidence="4">Two component transcriptional regulator, LytTR family</fullName>
    </submittedName>
</protein>
<feature type="modified residue" description="4-aspartylphosphate" evidence="1">
    <location>
        <position position="50"/>
    </location>
</feature>
<dbReference type="PROSITE" id="PS50110">
    <property type="entry name" value="RESPONSE_REGULATORY"/>
    <property type="match status" value="1"/>
</dbReference>
<dbReference type="GO" id="GO:0003735">
    <property type="term" value="F:structural constituent of ribosome"/>
    <property type="evidence" value="ECO:0007669"/>
    <property type="project" value="InterPro"/>
</dbReference>
<dbReference type="InterPro" id="IPR011006">
    <property type="entry name" value="CheY-like_superfamily"/>
</dbReference>
<dbReference type="InterPro" id="IPR007492">
    <property type="entry name" value="LytTR_DNA-bd_dom"/>
</dbReference>
<dbReference type="GO" id="GO:0005840">
    <property type="term" value="C:ribosome"/>
    <property type="evidence" value="ECO:0007669"/>
    <property type="project" value="InterPro"/>
</dbReference>
<keyword evidence="5" id="KW-1185">Reference proteome</keyword>
<name>A0A1H7MLN1_OLID1</name>
<sequence length="234" mass="27278">MAVDDEPPALQLLTSYIEKISSLQLVFHSSNALEAFNFIQHHEVDILFIDIQMPGLNGLEFIKALFHRPAVIMTTAYREHAAEGFDLDVLDYLVKPFRFERFLKAVCKYTHTTSAVNSVEVTTNIQQEDVYMYFNVNKELLKVFLKDILYIESIKDYIKIVMHQKTIVTYQRISYMEEKLPEDNFIRTHKSFIVNLQKVTSFKSDRLKIGAESIPIGRFYKRNLVDKLNDNLGI</sequence>
<dbReference type="InterPro" id="IPR001789">
    <property type="entry name" value="Sig_transdc_resp-reg_receiver"/>
</dbReference>
<accession>A0A1H7MLN1</accession>
<dbReference type="SMART" id="SM00850">
    <property type="entry name" value="LytTR"/>
    <property type="match status" value="1"/>
</dbReference>
<dbReference type="EMBL" id="FOAF01000001">
    <property type="protein sequence ID" value="SEL11527.1"/>
    <property type="molecule type" value="Genomic_DNA"/>
</dbReference>
<dbReference type="PROSITE" id="PS50930">
    <property type="entry name" value="HTH_LYTTR"/>
    <property type="match status" value="1"/>
</dbReference>
<dbReference type="Gene3D" id="3.40.50.2300">
    <property type="match status" value="1"/>
</dbReference>
<evidence type="ECO:0000256" key="1">
    <source>
        <dbReference type="PROSITE-ProRule" id="PRU00169"/>
    </source>
</evidence>
<feature type="domain" description="Response regulatory" evidence="2">
    <location>
        <begin position="1"/>
        <end position="110"/>
    </location>
</feature>
<dbReference type="GO" id="GO:0000156">
    <property type="term" value="F:phosphorelay response regulator activity"/>
    <property type="evidence" value="ECO:0007669"/>
    <property type="project" value="TreeGrafter"/>
</dbReference>
<dbReference type="PANTHER" id="PTHR45526:SF1">
    <property type="entry name" value="TRANSCRIPTIONAL REGULATORY PROTEIN DCUR-RELATED"/>
    <property type="match status" value="1"/>
</dbReference>
<evidence type="ECO:0000259" key="2">
    <source>
        <dbReference type="PROSITE" id="PS50110"/>
    </source>
</evidence>
<evidence type="ECO:0000313" key="5">
    <source>
        <dbReference type="Proteomes" id="UP000199421"/>
    </source>
</evidence>
<dbReference type="Gene3D" id="2.40.50.1020">
    <property type="entry name" value="LytTr DNA-binding domain"/>
    <property type="match status" value="1"/>
</dbReference>
<dbReference type="Pfam" id="PF04397">
    <property type="entry name" value="LytTR"/>
    <property type="match status" value="1"/>
</dbReference>
<gene>
    <name evidence="4" type="ORF">SAMN05661044_02039</name>
</gene>
<dbReference type="GO" id="GO:0003677">
    <property type="term" value="F:DNA binding"/>
    <property type="evidence" value="ECO:0007669"/>
    <property type="project" value="InterPro"/>
</dbReference>
<dbReference type="Pfam" id="PF00072">
    <property type="entry name" value="Response_reg"/>
    <property type="match status" value="1"/>
</dbReference>
<reference evidence="5" key="1">
    <citation type="submission" date="2016-10" db="EMBL/GenBank/DDBJ databases">
        <authorList>
            <person name="Varghese N."/>
            <person name="Submissions S."/>
        </authorList>
    </citation>
    <scope>NUCLEOTIDE SEQUENCE [LARGE SCALE GENOMIC DNA]</scope>
    <source>
        <strain evidence="5">DSM 18733</strain>
    </source>
</reference>